<keyword evidence="1" id="KW-0472">Membrane</keyword>
<organism evidence="3 9">
    <name type="scientific">Metallosphaera sedula</name>
    <dbReference type="NCBI Taxonomy" id="43687"/>
    <lineage>
        <taxon>Archaea</taxon>
        <taxon>Thermoproteota</taxon>
        <taxon>Thermoprotei</taxon>
        <taxon>Sulfolobales</taxon>
        <taxon>Sulfolobaceae</taxon>
        <taxon>Metallosphaera</taxon>
    </lineage>
</organism>
<dbReference type="EMBL" id="CP012172">
    <property type="protein sequence ID" value="AKV73708.1"/>
    <property type="molecule type" value="Genomic_DNA"/>
</dbReference>
<dbReference type="EMBL" id="CP008822">
    <property type="protein sequence ID" value="AIM26753.1"/>
    <property type="molecule type" value="Genomic_DNA"/>
</dbReference>
<evidence type="ECO:0000313" key="13">
    <source>
        <dbReference type="Proteomes" id="UP000062475"/>
    </source>
</evidence>
<reference evidence="8 10" key="3">
    <citation type="submission" date="2015-07" db="EMBL/GenBank/DDBJ databases">
        <title>Physiological, transcriptional responses and genome re-sequencing of acid resistant extremely thermoacidophilic Metallosphaera sedula SARC-M1.</title>
        <authorList>
            <person name="Ai C."/>
            <person name="McCarthy S."/>
            <person name="Eckrich V."/>
            <person name="Rudrappa D."/>
            <person name="Qiu G."/>
            <person name="Blum P."/>
        </authorList>
    </citation>
    <scope>NUCLEOTIDE SEQUENCE [LARGE SCALE GENOMIC DNA]</scope>
    <source>
        <strain evidence="8 10">SARC-M1</strain>
    </source>
</reference>
<evidence type="ECO:0000313" key="4">
    <source>
        <dbReference type="EMBL" id="AKV73708.1"/>
    </source>
</evidence>
<dbReference type="RefSeq" id="WP_012020553.1">
    <property type="nucleotide sequence ID" value="NZ_CP008822.1"/>
</dbReference>
<evidence type="ECO:0000313" key="6">
    <source>
        <dbReference type="EMBL" id="AKV78199.1"/>
    </source>
</evidence>
<dbReference type="Proteomes" id="UP000062398">
    <property type="component" value="Chromosome"/>
</dbReference>
<evidence type="ECO:0000313" key="8">
    <source>
        <dbReference type="EMBL" id="AKV82691.1"/>
    </source>
</evidence>
<protein>
    <submittedName>
        <fullName evidence="4">TrmB family transcriptional regulator</fullName>
    </submittedName>
</protein>
<sequence precursor="true">MSQRVIFLLVMVLALLPVAISQVSATFYYNGTVILYFNKPEWILIPSNWTLATSQGVVEKGQYVYPINTSEIEFHVKTKGVIQISQPNISSVSVLLPLNSKITYMSPTPISLNEEGQYVNITFSGGNVTVLYYVMDQNPFLNPYIYTTGVSSGVTAYLAYLLWRRRPSPQITPPNELDDRDMKILDAIRAGADNLNKISELSLLPRTTVYRRVKKLVTLGLVEEIRERGKVKYVIKGGAK</sequence>
<evidence type="ECO:0000313" key="11">
    <source>
        <dbReference type="Proteomes" id="UP000061362"/>
    </source>
</evidence>
<dbReference type="CDD" id="cd00090">
    <property type="entry name" value="HTH_ARSR"/>
    <property type="match status" value="1"/>
</dbReference>
<gene>
    <name evidence="3" type="ORF">HA72_0591</name>
    <name evidence="4" type="ORF">MsedA_0603</name>
    <name evidence="5" type="ORF">MsedB_0603</name>
    <name evidence="6" type="ORF">MsedC_0602</name>
    <name evidence="7" type="ORF">MsedD_0603</name>
    <name evidence="8" type="ORF">MsedE_0603</name>
</gene>
<feature type="transmembrane region" description="Helical" evidence="1">
    <location>
        <begin position="144"/>
        <end position="163"/>
    </location>
</feature>
<dbReference type="Proteomes" id="UP000061362">
    <property type="component" value="Chromosome"/>
</dbReference>
<evidence type="ECO:0000313" key="3">
    <source>
        <dbReference type="EMBL" id="AIM26753.1"/>
    </source>
</evidence>
<dbReference type="Gene3D" id="1.10.10.10">
    <property type="entry name" value="Winged helix-like DNA-binding domain superfamily/Winged helix DNA-binding domain"/>
    <property type="match status" value="1"/>
</dbReference>
<dbReference type="EMBL" id="CP012175">
    <property type="protein sequence ID" value="AKV80444.1"/>
    <property type="molecule type" value="Genomic_DNA"/>
</dbReference>
<dbReference type="EMBL" id="CP012174">
    <property type="protein sequence ID" value="AKV78199.1"/>
    <property type="molecule type" value="Genomic_DNA"/>
</dbReference>
<reference evidence="11 12" key="2">
    <citation type="journal article" date="2015" name="Genome Announc.">
        <title>Complete Genome Sequences of Evolved Arsenate-Resistant Metallosphaera sedula Strains.</title>
        <authorList>
            <person name="Ai C."/>
            <person name="McCarthy S."/>
            <person name="Schackwitz W."/>
            <person name="Martin J."/>
            <person name="Lipzen A."/>
            <person name="Blum P."/>
        </authorList>
    </citation>
    <scope>NUCLEOTIDE SEQUENCE [LARGE SCALE GENOMIC DNA]</scope>
    <source>
        <strain evidence="6 12">ARS120-1</strain>
        <strain evidence="7 11">ARS120-2</strain>
        <strain evidence="4 14">ARS50-1</strain>
        <strain evidence="5 13">ARS50-2</strain>
    </source>
</reference>
<evidence type="ECO:0000313" key="12">
    <source>
        <dbReference type="Proteomes" id="UP000062398"/>
    </source>
</evidence>
<accession>A0A088E442</accession>
<dbReference type="InterPro" id="IPR011991">
    <property type="entry name" value="ArsR-like_HTH"/>
</dbReference>
<dbReference type="PATRIC" id="fig|43687.5.peg.605"/>
<dbReference type="EMBL" id="CP012173">
    <property type="protein sequence ID" value="AKV75948.1"/>
    <property type="molecule type" value="Genomic_DNA"/>
</dbReference>
<dbReference type="Pfam" id="PF01978">
    <property type="entry name" value="TrmB"/>
    <property type="match status" value="1"/>
</dbReference>
<evidence type="ECO:0000259" key="2">
    <source>
        <dbReference type="Pfam" id="PF01978"/>
    </source>
</evidence>
<keyword evidence="1" id="KW-1133">Transmembrane helix</keyword>
<feature type="domain" description="Transcription regulator TrmB N-terminal" evidence="2">
    <location>
        <begin position="191"/>
        <end position="234"/>
    </location>
</feature>
<evidence type="ECO:0000313" key="9">
    <source>
        <dbReference type="Proteomes" id="UP000029084"/>
    </source>
</evidence>
<dbReference type="Proteomes" id="UP000062475">
    <property type="component" value="Chromosome"/>
</dbReference>
<reference evidence="3 9" key="1">
    <citation type="journal article" date="2014" name="J. Bacteriol.">
        <title>Role of an Archaeal PitA Transporter in the Copper and Arsenic Resistance of Metallosphaera sedula, an Extreme Thermoacidophile.</title>
        <authorList>
            <person name="McCarthy S."/>
            <person name="Ai C."/>
            <person name="Wheaton G."/>
            <person name="Tevatia R."/>
            <person name="Eckrich V."/>
            <person name="Kelly R."/>
            <person name="Blum P."/>
        </authorList>
    </citation>
    <scope>NUCLEOTIDE SEQUENCE [LARGE SCALE GENOMIC DNA]</scope>
    <source>
        <strain evidence="3 9">CuR1</strain>
    </source>
</reference>
<dbReference type="GeneID" id="91755041"/>
<evidence type="ECO:0000313" key="7">
    <source>
        <dbReference type="EMBL" id="AKV80444.1"/>
    </source>
</evidence>
<name>A0A088E442_9CREN</name>
<dbReference type="OrthoDB" id="46229at2157"/>
<proteinExistence type="predicted"/>
<evidence type="ECO:0000256" key="1">
    <source>
        <dbReference type="SAM" id="Phobius"/>
    </source>
</evidence>
<dbReference type="InterPro" id="IPR036388">
    <property type="entry name" value="WH-like_DNA-bd_sf"/>
</dbReference>
<dbReference type="EMBL" id="CP012176">
    <property type="protein sequence ID" value="AKV82691.1"/>
    <property type="molecule type" value="Genomic_DNA"/>
</dbReference>
<dbReference type="Proteomes" id="UP000029084">
    <property type="component" value="Chromosome"/>
</dbReference>
<dbReference type="OMA" id="NISFIYR"/>
<keyword evidence="1" id="KW-0812">Transmembrane</keyword>
<evidence type="ECO:0000313" key="5">
    <source>
        <dbReference type="EMBL" id="AKV75948.1"/>
    </source>
</evidence>
<dbReference type="InterPro" id="IPR036390">
    <property type="entry name" value="WH_DNA-bd_sf"/>
</dbReference>
<dbReference type="Proteomes" id="UP000056255">
    <property type="component" value="Chromosome"/>
</dbReference>
<dbReference type="SUPFAM" id="SSF46785">
    <property type="entry name" value="Winged helix' DNA-binding domain"/>
    <property type="match status" value="1"/>
</dbReference>
<dbReference type="AlphaFoldDB" id="A0A088E442"/>
<dbReference type="Proteomes" id="UP000068832">
    <property type="component" value="Chromosome"/>
</dbReference>
<dbReference type="InterPro" id="IPR002831">
    <property type="entry name" value="Tscrpt_reg_TrmB_N"/>
</dbReference>
<evidence type="ECO:0000313" key="14">
    <source>
        <dbReference type="Proteomes" id="UP000068832"/>
    </source>
</evidence>
<evidence type="ECO:0000313" key="10">
    <source>
        <dbReference type="Proteomes" id="UP000056255"/>
    </source>
</evidence>